<comment type="similarity">
    <text evidence="1">Belongs to the cytochrome P450 family.</text>
</comment>
<dbReference type="InterPro" id="IPR001128">
    <property type="entry name" value="Cyt_P450"/>
</dbReference>
<comment type="caution">
    <text evidence="6">The sequence shown here is derived from an EMBL/GenBank/DDBJ whole genome shotgun (WGS) entry which is preliminary data.</text>
</comment>
<evidence type="ECO:0000256" key="3">
    <source>
        <dbReference type="ARBA" id="ARBA00022723"/>
    </source>
</evidence>
<keyword evidence="2" id="KW-0349">Heme</keyword>
<accession>A0A2P4ZK20</accession>
<reference evidence="6 7" key="1">
    <citation type="journal article" date="2016" name="Genome Announc.">
        <title>Draft Whole-Genome Sequence of Trichoderma gamsii T6085, a Promising Biocontrol Agent of Fusarium Head Blight on Wheat.</title>
        <authorList>
            <person name="Baroncelli R."/>
            <person name="Zapparata A."/>
            <person name="Piaggeschi G."/>
            <person name="Sarrocco S."/>
            <person name="Vannacci G."/>
        </authorList>
    </citation>
    <scope>NUCLEOTIDE SEQUENCE [LARGE SCALE GENOMIC DNA]</scope>
    <source>
        <strain evidence="6 7">T6085</strain>
    </source>
</reference>
<dbReference type="STRING" id="398673.A0A2P4ZK20"/>
<evidence type="ECO:0000256" key="1">
    <source>
        <dbReference type="ARBA" id="ARBA00010617"/>
    </source>
</evidence>
<evidence type="ECO:0000256" key="2">
    <source>
        <dbReference type="ARBA" id="ARBA00022617"/>
    </source>
</evidence>
<dbReference type="GO" id="GO:0016705">
    <property type="term" value="F:oxidoreductase activity, acting on paired donors, with incorporation or reduction of molecular oxygen"/>
    <property type="evidence" value="ECO:0007669"/>
    <property type="project" value="InterPro"/>
</dbReference>
<dbReference type="GO" id="GO:0004497">
    <property type="term" value="F:monooxygenase activity"/>
    <property type="evidence" value="ECO:0007669"/>
    <property type="project" value="InterPro"/>
</dbReference>
<protein>
    <recommendedName>
        <fullName evidence="8">Cytochrome P450</fullName>
    </recommendedName>
</protein>
<keyword evidence="4" id="KW-0408">Iron</keyword>
<keyword evidence="5" id="KW-0732">Signal</keyword>
<evidence type="ECO:0000256" key="5">
    <source>
        <dbReference type="SAM" id="SignalP"/>
    </source>
</evidence>
<dbReference type="InterPro" id="IPR050121">
    <property type="entry name" value="Cytochrome_P450_monoxygenase"/>
</dbReference>
<feature type="signal peptide" evidence="5">
    <location>
        <begin position="1"/>
        <end position="28"/>
    </location>
</feature>
<name>A0A2P4ZK20_9HYPO</name>
<feature type="chain" id="PRO_5015176262" description="Cytochrome P450" evidence="5">
    <location>
        <begin position="29"/>
        <end position="458"/>
    </location>
</feature>
<evidence type="ECO:0000256" key="4">
    <source>
        <dbReference type="ARBA" id="ARBA00023004"/>
    </source>
</evidence>
<keyword evidence="7" id="KW-1185">Reference proteome</keyword>
<dbReference type="Pfam" id="PF00067">
    <property type="entry name" value="p450"/>
    <property type="match status" value="1"/>
</dbReference>
<keyword evidence="3" id="KW-0479">Metal-binding</keyword>
<dbReference type="GO" id="GO:0020037">
    <property type="term" value="F:heme binding"/>
    <property type="evidence" value="ECO:0007669"/>
    <property type="project" value="InterPro"/>
</dbReference>
<dbReference type="GeneID" id="29981761"/>
<sequence length="458" mass="50482">MIENYSVWLLLFGAFAWLLLRFSNRATATHKAQKVADGRLNGDVDPLDEALDAMHNFSAAARASTAGAATLRTVFRINNPFSNGSEDLRKAYRQALTKTFAKTDGDAWDAIARAVSVSVRNMILSETGPDGSTILRANIMEISRTASMVAVLRALFNIDNVPGPTLAYICSEIHRLGVWKKNMDMASSNPCAVPQVFVQNMNRLVSCLRDVFSEAKEKNDLARLLLCSVSGTPEAFNPLDLIIPAFEAPWRAVLYSLLAVLQDRPSAVDELLSLRDCPARQRPSPQAKAVVYESLRLYPPVRRMRVSQKAKALQVFSTGGISDVDRTIDAEAILRDPKYWGPTAAEWKPTRFLRTDGEIDSSILSPNMAWIPFAAGGMKCPSAGGFSIRLTAVVAGEVLRQLFPRHGQMQWHLEGPQWDLSSASGRLLRPGRDEYTHVDVVTRSDRLQAAGTRHVGTD</sequence>
<dbReference type="EMBL" id="JPDN02000022">
    <property type="protein sequence ID" value="PON24628.1"/>
    <property type="molecule type" value="Genomic_DNA"/>
</dbReference>
<dbReference type="SUPFAM" id="SSF48264">
    <property type="entry name" value="Cytochrome P450"/>
    <property type="match status" value="1"/>
</dbReference>
<evidence type="ECO:0008006" key="8">
    <source>
        <dbReference type="Google" id="ProtNLM"/>
    </source>
</evidence>
<dbReference type="RefSeq" id="XP_024405368.1">
    <property type="nucleotide sequence ID" value="XM_024549894.1"/>
</dbReference>
<organism evidence="6 7">
    <name type="scientific">Trichoderma gamsii</name>
    <dbReference type="NCBI Taxonomy" id="398673"/>
    <lineage>
        <taxon>Eukaryota</taxon>
        <taxon>Fungi</taxon>
        <taxon>Dikarya</taxon>
        <taxon>Ascomycota</taxon>
        <taxon>Pezizomycotina</taxon>
        <taxon>Sordariomycetes</taxon>
        <taxon>Hypocreomycetidae</taxon>
        <taxon>Hypocreales</taxon>
        <taxon>Hypocreaceae</taxon>
        <taxon>Trichoderma</taxon>
    </lineage>
</organism>
<dbReference type="Gene3D" id="1.10.630.10">
    <property type="entry name" value="Cytochrome P450"/>
    <property type="match status" value="1"/>
</dbReference>
<evidence type="ECO:0000313" key="7">
    <source>
        <dbReference type="Proteomes" id="UP000054821"/>
    </source>
</evidence>
<gene>
    <name evidence="6" type="ORF">TGAM01_v206558</name>
</gene>
<evidence type="ECO:0000313" key="6">
    <source>
        <dbReference type="EMBL" id="PON24628.1"/>
    </source>
</evidence>
<dbReference type="AlphaFoldDB" id="A0A2P4ZK20"/>
<dbReference type="PANTHER" id="PTHR24305:SF166">
    <property type="entry name" value="CYTOCHROME P450 12A4, MITOCHONDRIAL-RELATED"/>
    <property type="match status" value="1"/>
</dbReference>
<dbReference type="PANTHER" id="PTHR24305">
    <property type="entry name" value="CYTOCHROME P450"/>
    <property type="match status" value="1"/>
</dbReference>
<proteinExistence type="inferred from homology"/>
<dbReference type="GO" id="GO:0005506">
    <property type="term" value="F:iron ion binding"/>
    <property type="evidence" value="ECO:0007669"/>
    <property type="project" value="InterPro"/>
</dbReference>
<dbReference type="InterPro" id="IPR036396">
    <property type="entry name" value="Cyt_P450_sf"/>
</dbReference>
<dbReference type="Proteomes" id="UP000054821">
    <property type="component" value="Unassembled WGS sequence"/>
</dbReference>